<feature type="transmembrane region" description="Helical" evidence="14">
    <location>
        <begin position="219"/>
        <end position="241"/>
    </location>
</feature>
<evidence type="ECO:0000256" key="6">
    <source>
        <dbReference type="ARBA" id="ARBA00022989"/>
    </source>
</evidence>
<dbReference type="EMBL" id="JH126405">
    <property type="protein sequence ID" value="EGX88849.1"/>
    <property type="molecule type" value="Genomic_DNA"/>
</dbReference>
<evidence type="ECO:0000256" key="14">
    <source>
        <dbReference type="SAM" id="Phobius"/>
    </source>
</evidence>
<dbReference type="GO" id="GO:0005783">
    <property type="term" value="C:endoplasmic reticulum"/>
    <property type="evidence" value="ECO:0007669"/>
    <property type="project" value="TreeGrafter"/>
</dbReference>
<keyword evidence="17" id="KW-1185">Reference proteome</keyword>
<gene>
    <name evidence="16" type="ORF">CCM_08895</name>
</gene>
<dbReference type="OMA" id="CIAVQHP"/>
<dbReference type="InParanoid" id="G3JSK3"/>
<evidence type="ECO:0000256" key="8">
    <source>
        <dbReference type="ARBA" id="ARBA00023098"/>
    </source>
</evidence>
<keyword evidence="5" id="KW-0752">Steroid biosynthesis</keyword>
<keyword evidence="10" id="KW-1207">Sterol metabolism</keyword>
<evidence type="ECO:0000313" key="16">
    <source>
        <dbReference type="EMBL" id="EGX88849.1"/>
    </source>
</evidence>
<evidence type="ECO:0000256" key="13">
    <source>
        <dbReference type="PROSITE-ProRule" id="PRU01087"/>
    </source>
</evidence>
<feature type="transmembrane region" description="Helical" evidence="14">
    <location>
        <begin position="63"/>
        <end position="84"/>
    </location>
</feature>
<keyword evidence="3" id="KW-0444">Lipid biosynthesis</keyword>
<dbReference type="GeneID" id="18170900"/>
<dbReference type="Proteomes" id="UP000001610">
    <property type="component" value="Unassembled WGS sequence"/>
</dbReference>
<dbReference type="GO" id="GO:0016126">
    <property type="term" value="P:sterol biosynthetic process"/>
    <property type="evidence" value="ECO:0007669"/>
    <property type="project" value="UniProtKB-KW"/>
</dbReference>
<name>G3JSK3_CORMM</name>
<reference evidence="16 17" key="1">
    <citation type="journal article" date="2011" name="Genome Biol.">
        <title>Genome sequence of the insect pathogenic fungus Cordyceps militaris, a valued traditional Chinese medicine.</title>
        <authorList>
            <person name="Zheng P."/>
            <person name="Xia Y."/>
            <person name="Xiao G."/>
            <person name="Xiong C."/>
            <person name="Hu X."/>
            <person name="Zhang S."/>
            <person name="Zheng H."/>
            <person name="Huang Y."/>
            <person name="Zhou Y."/>
            <person name="Wang S."/>
            <person name="Zhao G.P."/>
            <person name="Liu X."/>
            <person name="St Leger R.J."/>
            <person name="Wang C."/>
        </authorList>
    </citation>
    <scope>NUCLEOTIDE SEQUENCE [LARGE SCALE GENOMIC DNA]</scope>
    <source>
        <strain evidence="16 17">CM01</strain>
    </source>
</reference>
<keyword evidence="8" id="KW-0443">Lipid metabolism</keyword>
<keyword evidence="9 13" id="KW-0472">Membrane</keyword>
<dbReference type="InterPro" id="IPR033118">
    <property type="entry name" value="EXPERA"/>
</dbReference>
<comment type="similarity">
    <text evidence="2">Belongs to the EBP family.</text>
</comment>
<feature type="transmembrane region" description="Helical" evidence="14">
    <location>
        <begin position="149"/>
        <end position="174"/>
    </location>
</feature>
<dbReference type="GO" id="GO:0016020">
    <property type="term" value="C:membrane"/>
    <property type="evidence" value="ECO:0007669"/>
    <property type="project" value="UniProtKB-SubCell"/>
</dbReference>
<comment type="subcellular location">
    <subcellularLocation>
        <location evidence="1">Membrane</location>
        <topology evidence="1">Multi-pass membrane protein</topology>
    </subcellularLocation>
</comment>
<keyword evidence="12 16" id="KW-0413">Isomerase</keyword>
<dbReference type="STRING" id="983644.G3JSK3"/>
<dbReference type="HOGENOM" id="CLU_072128_0_0_1"/>
<evidence type="ECO:0000256" key="4">
    <source>
        <dbReference type="ARBA" id="ARBA00022692"/>
    </source>
</evidence>
<keyword evidence="4 13" id="KW-0812">Transmembrane</keyword>
<evidence type="ECO:0000256" key="12">
    <source>
        <dbReference type="ARBA" id="ARBA00023235"/>
    </source>
</evidence>
<proteinExistence type="inferred from homology"/>
<dbReference type="GO" id="GO:0047750">
    <property type="term" value="F:cholestenol delta-isomerase activity"/>
    <property type="evidence" value="ECO:0007669"/>
    <property type="project" value="InterPro"/>
</dbReference>
<dbReference type="PANTHER" id="PTHR14207:SF0">
    <property type="entry name" value="3-BETA-HYDROXYSTEROID-DELTA(8),DELTA(7)-ISOMERASE"/>
    <property type="match status" value="1"/>
</dbReference>
<accession>G3JSK3</accession>
<evidence type="ECO:0000256" key="11">
    <source>
        <dbReference type="ARBA" id="ARBA00023221"/>
    </source>
</evidence>
<evidence type="ECO:0000256" key="9">
    <source>
        <dbReference type="ARBA" id="ARBA00023136"/>
    </source>
</evidence>
<evidence type="ECO:0000256" key="1">
    <source>
        <dbReference type="ARBA" id="ARBA00004141"/>
    </source>
</evidence>
<dbReference type="PROSITE" id="PS51751">
    <property type="entry name" value="EXPERA"/>
    <property type="match status" value="1"/>
</dbReference>
<dbReference type="GO" id="GO:0000247">
    <property type="term" value="F:C-8 sterol isomerase activity"/>
    <property type="evidence" value="ECO:0007669"/>
    <property type="project" value="TreeGrafter"/>
</dbReference>
<evidence type="ECO:0000259" key="15">
    <source>
        <dbReference type="PROSITE" id="PS51751"/>
    </source>
</evidence>
<dbReference type="GO" id="GO:0004769">
    <property type="term" value="F:steroid Delta-isomerase activity"/>
    <property type="evidence" value="ECO:0007669"/>
    <property type="project" value="TreeGrafter"/>
</dbReference>
<evidence type="ECO:0000256" key="7">
    <source>
        <dbReference type="ARBA" id="ARBA00023011"/>
    </source>
</evidence>
<keyword evidence="11" id="KW-0753">Steroid metabolism</keyword>
<evidence type="ECO:0000313" key="17">
    <source>
        <dbReference type="Proteomes" id="UP000001610"/>
    </source>
</evidence>
<protein>
    <submittedName>
        <fullName evidence="16">3-beta-hydroxysteroid-Delta(8), Delta(7)-isomerase</fullName>
    </submittedName>
</protein>
<evidence type="ECO:0000256" key="10">
    <source>
        <dbReference type="ARBA" id="ARBA00023166"/>
    </source>
</evidence>
<dbReference type="Pfam" id="PF05241">
    <property type="entry name" value="EBP"/>
    <property type="match status" value="1"/>
</dbReference>
<feature type="transmembrane region" description="Helical" evidence="14">
    <location>
        <begin position="96"/>
        <end position="118"/>
    </location>
</feature>
<dbReference type="PANTHER" id="PTHR14207">
    <property type="entry name" value="STEROL ISOMERASE"/>
    <property type="match status" value="1"/>
</dbReference>
<dbReference type="AlphaFoldDB" id="G3JSK3"/>
<sequence>MRHHLQSFPFDQSSPFDQAGMNTFMEQSGTVAATLVVPANRSHPFYPVDLRVPGYIATSTPTAVLLTIFFGGLLMLITTTRYFLRGLKPQLSNGDTWTATWFVICGFIHSLLEGYFSWHSLQMGGRTDLFGQLWKEYSLSDSRYMTQDSFVVCMETVTAVLWGPLSFLCAYMIVTDHTARHSVQLTVSFGQLYGLILYFATCTFEELVHGVVLSHPAPIYFWAYYITCNAFWLFIPGWLIYQSLGEVQAAFAYKAQFNAVARQQMRKEAATL</sequence>
<dbReference type="KEGG" id="cmt:CCM_08895"/>
<organism evidence="16 17">
    <name type="scientific">Cordyceps militaris (strain CM01)</name>
    <name type="common">Caterpillar fungus</name>
    <dbReference type="NCBI Taxonomy" id="983644"/>
    <lineage>
        <taxon>Eukaryota</taxon>
        <taxon>Fungi</taxon>
        <taxon>Dikarya</taxon>
        <taxon>Ascomycota</taxon>
        <taxon>Pezizomycotina</taxon>
        <taxon>Sordariomycetes</taxon>
        <taxon>Hypocreomycetidae</taxon>
        <taxon>Hypocreales</taxon>
        <taxon>Cordycipitaceae</taxon>
        <taxon>Cordyceps</taxon>
    </lineage>
</organism>
<keyword evidence="7" id="KW-0756">Sterol biosynthesis</keyword>
<evidence type="ECO:0000256" key="5">
    <source>
        <dbReference type="ARBA" id="ARBA00022955"/>
    </source>
</evidence>
<dbReference type="OrthoDB" id="58557at2759"/>
<evidence type="ECO:0000256" key="2">
    <source>
        <dbReference type="ARBA" id="ARBA00008337"/>
    </source>
</evidence>
<feature type="domain" description="EXPERA" evidence="15">
    <location>
        <begin position="94"/>
        <end position="240"/>
    </location>
</feature>
<keyword evidence="6 13" id="KW-1133">Transmembrane helix</keyword>
<dbReference type="RefSeq" id="XP_006674094.1">
    <property type="nucleotide sequence ID" value="XM_006674031.1"/>
</dbReference>
<dbReference type="InterPro" id="IPR007905">
    <property type="entry name" value="EBP"/>
</dbReference>
<evidence type="ECO:0000256" key="3">
    <source>
        <dbReference type="ARBA" id="ARBA00022516"/>
    </source>
</evidence>
<dbReference type="VEuPathDB" id="FungiDB:CCM_08895"/>
<dbReference type="eggNOG" id="KOG4826">
    <property type="taxonomic scope" value="Eukaryota"/>
</dbReference>